<evidence type="ECO:0000313" key="1">
    <source>
        <dbReference type="EMBL" id="ORY79438.1"/>
    </source>
</evidence>
<organism evidence="1 2">
    <name type="scientific">Protomyces lactucae-debilis</name>
    <dbReference type="NCBI Taxonomy" id="2754530"/>
    <lineage>
        <taxon>Eukaryota</taxon>
        <taxon>Fungi</taxon>
        <taxon>Dikarya</taxon>
        <taxon>Ascomycota</taxon>
        <taxon>Taphrinomycotina</taxon>
        <taxon>Taphrinomycetes</taxon>
        <taxon>Taphrinales</taxon>
        <taxon>Protomycetaceae</taxon>
        <taxon>Protomyces</taxon>
    </lineage>
</organism>
<sequence length="168" mass="18462">MQSPGSPPAAPYVLVTSDCRSRSAPVEHQFSTRQSSPFCHQRHILTFVACYLTASVFRLSPDYQAWNFSVPQSSCRICVTTKYRQGMAAWPSDTSATSSIRQVEYAVASTANMLSSSAARAGIRNWAGIRSFHPSEGWSQSTTSSFMTRTIVHLQVTGSCMCLRSFAC</sequence>
<dbReference type="EMBL" id="MCFI01000015">
    <property type="protein sequence ID" value="ORY79438.1"/>
    <property type="molecule type" value="Genomic_DNA"/>
</dbReference>
<dbReference type="GeneID" id="63789124"/>
<reference evidence="1 2" key="1">
    <citation type="submission" date="2016-07" db="EMBL/GenBank/DDBJ databases">
        <title>Pervasive Adenine N6-methylation of Active Genes in Fungi.</title>
        <authorList>
            <consortium name="DOE Joint Genome Institute"/>
            <person name="Mondo S.J."/>
            <person name="Dannebaum R.O."/>
            <person name="Kuo R.C."/>
            <person name="Labutti K."/>
            <person name="Haridas S."/>
            <person name="Kuo A."/>
            <person name="Salamov A."/>
            <person name="Ahrendt S.R."/>
            <person name="Lipzen A."/>
            <person name="Sullivan W."/>
            <person name="Andreopoulos W.B."/>
            <person name="Clum A."/>
            <person name="Lindquist E."/>
            <person name="Daum C."/>
            <person name="Ramamoorthy G.K."/>
            <person name="Gryganskyi A."/>
            <person name="Culley D."/>
            <person name="Magnuson J.K."/>
            <person name="James T.Y."/>
            <person name="O'Malley M.A."/>
            <person name="Stajich J.E."/>
            <person name="Spatafora J.W."/>
            <person name="Visel A."/>
            <person name="Grigoriev I.V."/>
        </authorList>
    </citation>
    <scope>NUCLEOTIDE SEQUENCE [LARGE SCALE GENOMIC DNA]</scope>
    <source>
        <strain evidence="1 2">12-1054</strain>
    </source>
</reference>
<name>A0A1Y2F6A6_PROLT</name>
<dbReference type="AlphaFoldDB" id="A0A1Y2F6A6"/>
<gene>
    <name evidence="1" type="ORF">BCR37DRAFT_90692</name>
</gene>
<comment type="caution">
    <text evidence="1">The sequence shown here is derived from an EMBL/GenBank/DDBJ whole genome shotgun (WGS) entry which is preliminary data.</text>
</comment>
<accession>A0A1Y2F6A6</accession>
<keyword evidence="2" id="KW-1185">Reference proteome</keyword>
<evidence type="ECO:0000313" key="2">
    <source>
        <dbReference type="Proteomes" id="UP000193685"/>
    </source>
</evidence>
<proteinExistence type="predicted"/>
<dbReference type="Proteomes" id="UP000193685">
    <property type="component" value="Unassembled WGS sequence"/>
</dbReference>
<protein>
    <submittedName>
        <fullName evidence="1">Uncharacterized protein</fullName>
    </submittedName>
</protein>
<dbReference type="RefSeq" id="XP_040723809.1">
    <property type="nucleotide sequence ID" value="XM_040872525.1"/>
</dbReference>